<feature type="domain" description="Large ribosomal subunit protein uL6 alpha-beta" evidence="7">
    <location>
        <begin position="90"/>
        <end position="164"/>
    </location>
</feature>
<dbReference type="Pfam" id="PF00347">
    <property type="entry name" value="Ribosomal_L6"/>
    <property type="match status" value="2"/>
</dbReference>
<comment type="similarity">
    <text evidence="1 4 5">Belongs to the universal ribosomal protein uL6 family.</text>
</comment>
<protein>
    <recommendedName>
        <fullName evidence="4">Large ribosomal subunit protein uL6</fullName>
    </recommendedName>
</protein>
<reference evidence="8 9" key="1">
    <citation type="submission" date="2017-09" db="EMBL/GenBank/DDBJ databases">
        <title>Depth-based differentiation of microbial function through sediment-hosted aquifers and enrichment of novel symbionts in the deep terrestrial subsurface.</title>
        <authorList>
            <person name="Probst A.J."/>
            <person name="Ladd B."/>
            <person name="Jarett J.K."/>
            <person name="Geller-Mcgrath D.E."/>
            <person name="Sieber C.M."/>
            <person name="Emerson J.B."/>
            <person name="Anantharaman K."/>
            <person name="Thomas B.C."/>
            <person name="Malmstrom R."/>
            <person name="Stieglmeier M."/>
            <person name="Klingl A."/>
            <person name="Woyke T."/>
            <person name="Ryan C.M."/>
            <person name="Banfield J.F."/>
        </authorList>
    </citation>
    <scope>NUCLEOTIDE SEQUENCE [LARGE SCALE GENOMIC DNA]</scope>
    <source>
        <strain evidence="8">CG23_combo_of_CG06-09_8_20_14_all_34_8</strain>
    </source>
</reference>
<dbReference type="SUPFAM" id="SSF56053">
    <property type="entry name" value="Ribosomal protein L6"/>
    <property type="match status" value="2"/>
</dbReference>
<dbReference type="PRINTS" id="PR00059">
    <property type="entry name" value="RIBOSOMALL6"/>
</dbReference>
<keyword evidence="4 6" id="KW-0694">RNA-binding</keyword>
<evidence type="ECO:0000256" key="2">
    <source>
        <dbReference type="ARBA" id="ARBA00022980"/>
    </source>
</evidence>
<keyword evidence="3 4" id="KW-0687">Ribonucleoprotein</keyword>
<evidence type="ECO:0000256" key="1">
    <source>
        <dbReference type="ARBA" id="ARBA00009356"/>
    </source>
</evidence>
<dbReference type="InterPro" id="IPR000702">
    <property type="entry name" value="Ribosomal_uL6-like"/>
</dbReference>
<dbReference type="AlphaFoldDB" id="A0A2H0B6R1"/>
<name>A0A2H0B6R1_9BACT</name>
<keyword evidence="4 6" id="KW-0699">rRNA-binding</keyword>
<organism evidence="8 9">
    <name type="scientific">Candidatus Beckwithbacteria bacterium CG23_combo_of_CG06-09_8_20_14_all_34_8</name>
    <dbReference type="NCBI Taxonomy" id="1974497"/>
    <lineage>
        <taxon>Bacteria</taxon>
        <taxon>Candidatus Beckwithiibacteriota</taxon>
    </lineage>
</organism>
<dbReference type="InterPro" id="IPR020040">
    <property type="entry name" value="Ribosomal_uL6_a/b-dom"/>
</dbReference>
<dbReference type="GO" id="GO:0019843">
    <property type="term" value="F:rRNA binding"/>
    <property type="evidence" value="ECO:0007669"/>
    <property type="project" value="UniProtKB-UniRule"/>
</dbReference>
<dbReference type="PANTHER" id="PTHR11655:SF14">
    <property type="entry name" value="LARGE RIBOSOMAL SUBUNIT PROTEIN UL6M"/>
    <property type="match status" value="1"/>
</dbReference>
<sequence length="180" mass="19782">MSRVGKSPIPVSNNVTVTLENNMCKVVGPKGELSMNIPYGIEVKQDNEQIIVSRKKEDKKIKALHGTIRNKIRNMVVGVADGFVKNLLLVGTGYRVKLVGKNLELSLGFSHPVIVNAVEGIEFKITDQDKIAVIGFDKEVVGQMAANIRSLRPPEPYKGKGIRYENEIIIKKAGKTSKGE</sequence>
<evidence type="ECO:0000313" key="8">
    <source>
        <dbReference type="EMBL" id="PIP53355.1"/>
    </source>
</evidence>
<proteinExistence type="inferred from homology"/>
<comment type="caution">
    <text evidence="8">The sequence shown here is derived from an EMBL/GenBank/DDBJ whole genome shotgun (WGS) entry which is preliminary data.</text>
</comment>
<accession>A0A2H0B6R1</accession>
<dbReference type="Gene3D" id="3.90.930.12">
    <property type="entry name" value="Ribosomal protein L6, alpha-beta domain"/>
    <property type="match status" value="2"/>
</dbReference>
<dbReference type="PANTHER" id="PTHR11655">
    <property type="entry name" value="60S/50S RIBOSOMAL PROTEIN L6/L9"/>
    <property type="match status" value="1"/>
</dbReference>
<dbReference type="Proteomes" id="UP000229459">
    <property type="component" value="Unassembled WGS sequence"/>
</dbReference>
<keyword evidence="2 4" id="KW-0689">Ribosomal protein</keyword>
<evidence type="ECO:0000313" key="9">
    <source>
        <dbReference type="Proteomes" id="UP000229459"/>
    </source>
</evidence>
<dbReference type="InterPro" id="IPR036789">
    <property type="entry name" value="Ribosomal_uL6-like_a/b-dom_sf"/>
</dbReference>
<dbReference type="InterPro" id="IPR019906">
    <property type="entry name" value="Ribosomal_uL6_bac-type"/>
</dbReference>
<comment type="subunit">
    <text evidence="4">Part of the 50S ribosomal subunit.</text>
</comment>
<dbReference type="PROSITE" id="PS00525">
    <property type="entry name" value="RIBOSOMAL_L6_1"/>
    <property type="match status" value="1"/>
</dbReference>
<evidence type="ECO:0000256" key="6">
    <source>
        <dbReference type="RuleBase" id="RU003870"/>
    </source>
</evidence>
<dbReference type="NCBIfam" id="TIGR03654">
    <property type="entry name" value="L6_bact"/>
    <property type="match status" value="1"/>
</dbReference>
<evidence type="ECO:0000256" key="5">
    <source>
        <dbReference type="RuleBase" id="RU003869"/>
    </source>
</evidence>
<evidence type="ECO:0000256" key="4">
    <source>
        <dbReference type="HAMAP-Rule" id="MF_01365"/>
    </source>
</evidence>
<dbReference type="EMBL" id="PCSR01000033">
    <property type="protein sequence ID" value="PIP53355.1"/>
    <property type="molecule type" value="Genomic_DNA"/>
</dbReference>
<comment type="function">
    <text evidence="4 6">This protein binds to the 23S rRNA, and is important in its secondary structure. It is located near the subunit interface in the base of the L7/L12 stalk, and near the tRNA binding site of the peptidyltransferase center.</text>
</comment>
<dbReference type="GO" id="GO:0003735">
    <property type="term" value="F:structural constituent of ribosome"/>
    <property type="evidence" value="ECO:0007669"/>
    <property type="project" value="UniProtKB-UniRule"/>
</dbReference>
<dbReference type="FunFam" id="3.90.930.12:FF:000001">
    <property type="entry name" value="50S ribosomal protein L6"/>
    <property type="match status" value="1"/>
</dbReference>
<dbReference type="HAMAP" id="MF_01365_B">
    <property type="entry name" value="Ribosomal_uL6_B"/>
    <property type="match status" value="1"/>
</dbReference>
<evidence type="ECO:0000256" key="3">
    <source>
        <dbReference type="ARBA" id="ARBA00023274"/>
    </source>
</evidence>
<dbReference type="GO" id="GO:0022625">
    <property type="term" value="C:cytosolic large ribosomal subunit"/>
    <property type="evidence" value="ECO:0007669"/>
    <property type="project" value="UniProtKB-UniRule"/>
</dbReference>
<dbReference type="PIRSF" id="PIRSF002162">
    <property type="entry name" value="Ribosomal_L6"/>
    <property type="match status" value="1"/>
</dbReference>
<evidence type="ECO:0000259" key="7">
    <source>
        <dbReference type="Pfam" id="PF00347"/>
    </source>
</evidence>
<feature type="domain" description="Large ribosomal subunit protein uL6 alpha-beta" evidence="7">
    <location>
        <begin position="14"/>
        <end position="82"/>
    </location>
</feature>
<gene>
    <name evidence="4" type="primary">rplF</name>
    <name evidence="8" type="ORF">COX08_01480</name>
</gene>
<dbReference type="InterPro" id="IPR002358">
    <property type="entry name" value="Ribosomal_uL6_CS"/>
</dbReference>
<dbReference type="GO" id="GO:0002181">
    <property type="term" value="P:cytoplasmic translation"/>
    <property type="evidence" value="ECO:0007669"/>
    <property type="project" value="TreeGrafter"/>
</dbReference>